<feature type="transmembrane region" description="Helical" evidence="1">
    <location>
        <begin position="73"/>
        <end position="90"/>
    </location>
</feature>
<feature type="transmembrane region" description="Helical" evidence="1">
    <location>
        <begin position="50"/>
        <end position="67"/>
    </location>
</feature>
<dbReference type="InterPro" id="IPR051533">
    <property type="entry name" value="WaaL-like"/>
</dbReference>
<dbReference type="PANTHER" id="PTHR37422:SF13">
    <property type="entry name" value="LIPOPOLYSACCHARIDE BIOSYNTHESIS PROTEIN PA4999-RELATED"/>
    <property type="match status" value="1"/>
</dbReference>
<reference evidence="3" key="1">
    <citation type="submission" date="2017-07" db="EMBL/GenBank/DDBJ databases">
        <title>Novel pathways for hydrocarbon cycling and metabolic interdependencies in hydrothermal sediment communities.</title>
        <authorList>
            <person name="Dombrowski N."/>
            <person name="Seitz K."/>
            <person name="Teske A."/>
            <person name="Baker B."/>
        </authorList>
    </citation>
    <scope>NUCLEOTIDE SEQUENCE [LARGE SCALE GENOMIC DNA]</scope>
</reference>
<dbReference type="EMBL" id="NMUJ01000050">
    <property type="protein sequence ID" value="OYV02808.1"/>
    <property type="molecule type" value="Genomic_DNA"/>
</dbReference>
<feature type="transmembrane region" description="Helical" evidence="1">
    <location>
        <begin position="177"/>
        <end position="204"/>
    </location>
</feature>
<keyword evidence="1" id="KW-0812">Transmembrane</keyword>
<evidence type="ECO:0000313" key="3">
    <source>
        <dbReference type="Proteomes" id="UP000216312"/>
    </source>
</evidence>
<keyword evidence="1" id="KW-1133">Transmembrane helix</keyword>
<feature type="transmembrane region" description="Helical" evidence="1">
    <location>
        <begin position="210"/>
        <end position="232"/>
    </location>
</feature>
<evidence type="ECO:0000313" key="2">
    <source>
        <dbReference type="EMBL" id="OYV02808.1"/>
    </source>
</evidence>
<evidence type="ECO:0000256" key="1">
    <source>
        <dbReference type="SAM" id="Phobius"/>
    </source>
</evidence>
<dbReference type="Proteomes" id="UP000216312">
    <property type="component" value="Unassembled WGS sequence"/>
</dbReference>
<keyword evidence="1" id="KW-0472">Membrane</keyword>
<dbReference type="PANTHER" id="PTHR37422">
    <property type="entry name" value="TEICHURONIC ACID BIOSYNTHESIS PROTEIN TUAE"/>
    <property type="match status" value="1"/>
</dbReference>
<feature type="transmembrane region" description="Helical" evidence="1">
    <location>
        <begin position="102"/>
        <end position="123"/>
    </location>
</feature>
<feature type="transmembrane region" description="Helical" evidence="1">
    <location>
        <begin position="143"/>
        <end position="165"/>
    </location>
</feature>
<proteinExistence type="predicted"/>
<organism evidence="2 3">
    <name type="scientific">candidate division WOR-3 bacterium 4484_18</name>
    <dbReference type="NCBI Taxonomy" id="2020626"/>
    <lineage>
        <taxon>Bacteria</taxon>
        <taxon>Bacteria division WOR-3</taxon>
    </lineage>
</organism>
<feature type="transmembrane region" description="Helical" evidence="1">
    <location>
        <begin position="12"/>
        <end position="38"/>
    </location>
</feature>
<dbReference type="AlphaFoldDB" id="A0A257LSZ6"/>
<accession>A0A257LSZ6</accession>
<comment type="caution">
    <text evidence="2">The sequence shown here is derived from an EMBL/GenBank/DDBJ whole genome shotgun (WGS) entry which is preliminary data.</text>
</comment>
<sequence length="277" mass="31679">MHKLHYDKLWFYIALFLLPFQVYVGAVFIILSYLAWLIYRRGVHIQRNDYLLLIMLCTMLLTTLVAINRYEHLTLVCAFLLPLSLYFLARKYSDDKEHILKLLSIVGCIFAIAGIVQIFHPITLKLGTRYVIYPPHPGGITGFTPNPIILAHFLTLVMIVSLYLVYKDIRWLPVLPICATAVLFTKTWGGYFAILTTLSIGLYISHNRKLRRILLIFLICFAVAQPLVPGAVADLLSRWHIMDGTSAEGQAPRLILMKAGIEIYKTHPSFSHVYRTS</sequence>
<gene>
    <name evidence="2" type="ORF">CGW93_03715</name>
</gene>
<name>A0A257LSZ6_UNCW3</name>
<protein>
    <submittedName>
        <fullName evidence="2">Uncharacterized protein</fullName>
    </submittedName>
</protein>